<sequence length="275" mass="29145">MSELGRNEDASLAVREDAGGHGAKPGRLSTVAKALDLLELMAAQPREWGVTELARELGLSKSVVHGLLATLRDKDFVVGDERSRRYRLGFKAMTLGADFDLDQELRTVAMPVLKELTEQTGEASYLMVRRGIKALTIARALPATPIHLAIEEGVRVPLHAGASARVILAFSRPDVIESVIADVGLPRLAEQTITARDDLLASLADIRAKGCAYSASEMLDGVYALAAPVFGPNGMVGSLGMVGIEAAVGARHETFTTLVIDHARRLEAALGGSAG</sequence>
<dbReference type="InterPro" id="IPR036390">
    <property type="entry name" value="WH_DNA-bd_sf"/>
</dbReference>
<dbReference type="InterPro" id="IPR050707">
    <property type="entry name" value="HTH_MetabolicPath_Reg"/>
</dbReference>
<dbReference type="GO" id="GO:0003700">
    <property type="term" value="F:DNA-binding transcription factor activity"/>
    <property type="evidence" value="ECO:0007669"/>
    <property type="project" value="TreeGrafter"/>
</dbReference>
<feature type="region of interest" description="Disordered" evidence="4">
    <location>
        <begin position="1"/>
        <end position="25"/>
    </location>
</feature>
<dbReference type="EMBL" id="JALIDZ010000013">
    <property type="protein sequence ID" value="MCT8974577.1"/>
    <property type="molecule type" value="Genomic_DNA"/>
</dbReference>
<evidence type="ECO:0000256" key="1">
    <source>
        <dbReference type="ARBA" id="ARBA00023015"/>
    </source>
</evidence>
<evidence type="ECO:0000259" key="5">
    <source>
        <dbReference type="PROSITE" id="PS51077"/>
    </source>
</evidence>
<keyword evidence="8" id="KW-1185">Reference proteome</keyword>
<keyword evidence="1" id="KW-0805">Transcription regulation</keyword>
<proteinExistence type="predicted"/>
<evidence type="ECO:0000256" key="2">
    <source>
        <dbReference type="ARBA" id="ARBA00023125"/>
    </source>
</evidence>
<feature type="compositionally biased region" description="Basic and acidic residues" evidence="4">
    <location>
        <begin position="1"/>
        <end position="19"/>
    </location>
</feature>
<dbReference type="InterPro" id="IPR029016">
    <property type="entry name" value="GAF-like_dom_sf"/>
</dbReference>
<dbReference type="PANTHER" id="PTHR30136:SF35">
    <property type="entry name" value="HTH-TYPE TRANSCRIPTIONAL REGULATOR RV1719"/>
    <property type="match status" value="1"/>
</dbReference>
<dbReference type="FunFam" id="1.10.10.10:FF:000056">
    <property type="entry name" value="IclR family transcriptional regulator"/>
    <property type="match status" value="1"/>
</dbReference>
<evidence type="ECO:0000313" key="7">
    <source>
        <dbReference type="EMBL" id="MCT8974577.1"/>
    </source>
</evidence>
<dbReference type="Pfam" id="PF01614">
    <property type="entry name" value="IclR_C"/>
    <property type="match status" value="1"/>
</dbReference>
<gene>
    <name evidence="7" type="ORF">MUB46_22150</name>
</gene>
<evidence type="ECO:0000313" key="8">
    <source>
        <dbReference type="Proteomes" id="UP001320898"/>
    </source>
</evidence>
<keyword evidence="3" id="KW-0804">Transcription</keyword>
<dbReference type="SMART" id="SM00346">
    <property type="entry name" value="HTH_ICLR"/>
    <property type="match status" value="1"/>
</dbReference>
<dbReference type="PROSITE" id="PS51078">
    <property type="entry name" value="ICLR_ED"/>
    <property type="match status" value="1"/>
</dbReference>
<organism evidence="7 8">
    <name type="scientific">Microbaculum marinisediminis</name>
    <dbReference type="NCBI Taxonomy" id="2931392"/>
    <lineage>
        <taxon>Bacteria</taxon>
        <taxon>Pseudomonadati</taxon>
        <taxon>Pseudomonadota</taxon>
        <taxon>Alphaproteobacteria</taxon>
        <taxon>Hyphomicrobiales</taxon>
        <taxon>Tepidamorphaceae</taxon>
        <taxon>Microbaculum</taxon>
    </lineage>
</organism>
<dbReference type="PANTHER" id="PTHR30136">
    <property type="entry name" value="HELIX-TURN-HELIX TRANSCRIPTIONAL REGULATOR, ICLR FAMILY"/>
    <property type="match status" value="1"/>
</dbReference>
<dbReference type="InterPro" id="IPR014757">
    <property type="entry name" value="Tscrpt_reg_IclR_C"/>
</dbReference>
<name>A0AAW5R671_9HYPH</name>
<dbReference type="GO" id="GO:0003677">
    <property type="term" value="F:DNA binding"/>
    <property type="evidence" value="ECO:0007669"/>
    <property type="project" value="UniProtKB-KW"/>
</dbReference>
<dbReference type="RefSeq" id="WP_261618163.1">
    <property type="nucleotide sequence ID" value="NZ_JALIDZ010000013.1"/>
</dbReference>
<dbReference type="InterPro" id="IPR036388">
    <property type="entry name" value="WH-like_DNA-bd_sf"/>
</dbReference>
<evidence type="ECO:0000259" key="6">
    <source>
        <dbReference type="PROSITE" id="PS51078"/>
    </source>
</evidence>
<evidence type="ECO:0000256" key="3">
    <source>
        <dbReference type="ARBA" id="ARBA00023163"/>
    </source>
</evidence>
<feature type="domain" description="HTH iclR-type" evidence="5">
    <location>
        <begin position="28"/>
        <end position="90"/>
    </location>
</feature>
<dbReference type="Pfam" id="PF09339">
    <property type="entry name" value="HTH_IclR"/>
    <property type="match status" value="1"/>
</dbReference>
<accession>A0AAW5R671</accession>
<dbReference type="SUPFAM" id="SSF55781">
    <property type="entry name" value="GAF domain-like"/>
    <property type="match status" value="1"/>
</dbReference>
<dbReference type="AlphaFoldDB" id="A0AAW5R671"/>
<keyword evidence="2" id="KW-0238">DNA-binding</keyword>
<dbReference type="GO" id="GO:0045892">
    <property type="term" value="P:negative regulation of DNA-templated transcription"/>
    <property type="evidence" value="ECO:0007669"/>
    <property type="project" value="TreeGrafter"/>
</dbReference>
<reference evidence="7 8" key="1">
    <citation type="submission" date="2022-04" db="EMBL/GenBank/DDBJ databases">
        <authorList>
            <person name="Ye Y.-Q."/>
            <person name="Du Z.-J."/>
        </authorList>
    </citation>
    <scope>NUCLEOTIDE SEQUENCE [LARGE SCALE GENOMIC DNA]</scope>
    <source>
        <strain evidence="7 8">A6E488</strain>
    </source>
</reference>
<dbReference type="Gene3D" id="3.30.450.40">
    <property type="match status" value="1"/>
</dbReference>
<dbReference type="SUPFAM" id="SSF46785">
    <property type="entry name" value="Winged helix' DNA-binding domain"/>
    <property type="match status" value="1"/>
</dbReference>
<dbReference type="Gene3D" id="1.10.10.10">
    <property type="entry name" value="Winged helix-like DNA-binding domain superfamily/Winged helix DNA-binding domain"/>
    <property type="match status" value="1"/>
</dbReference>
<dbReference type="InterPro" id="IPR005471">
    <property type="entry name" value="Tscrpt_reg_IclR_N"/>
</dbReference>
<comment type="caution">
    <text evidence="7">The sequence shown here is derived from an EMBL/GenBank/DDBJ whole genome shotgun (WGS) entry which is preliminary data.</text>
</comment>
<dbReference type="Proteomes" id="UP001320898">
    <property type="component" value="Unassembled WGS sequence"/>
</dbReference>
<dbReference type="PROSITE" id="PS51077">
    <property type="entry name" value="HTH_ICLR"/>
    <property type="match status" value="1"/>
</dbReference>
<feature type="domain" description="IclR-ED" evidence="6">
    <location>
        <begin position="91"/>
        <end position="272"/>
    </location>
</feature>
<evidence type="ECO:0000256" key="4">
    <source>
        <dbReference type="SAM" id="MobiDB-lite"/>
    </source>
</evidence>
<protein>
    <submittedName>
        <fullName evidence="7">IclR family transcriptional regulator</fullName>
    </submittedName>
</protein>